<dbReference type="Proteomes" id="UP000682877">
    <property type="component" value="Chromosome 3"/>
</dbReference>
<evidence type="ECO:0000256" key="4">
    <source>
        <dbReference type="PROSITE-ProRule" id="PRU01343"/>
    </source>
</evidence>
<proteinExistence type="predicted"/>
<evidence type="ECO:0000256" key="3">
    <source>
        <dbReference type="ARBA" id="ARBA00022833"/>
    </source>
</evidence>
<dbReference type="PANTHER" id="PTHR33248">
    <property type="entry name" value="ZINC ION-BINDING PROTEIN"/>
    <property type="match status" value="1"/>
</dbReference>
<feature type="domain" description="GRF-type" evidence="6">
    <location>
        <begin position="21"/>
        <end position="60"/>
    </location>
</feature>
<dbReference type="AlphaFoldDB" id="A0A8S2A1D9"/>
<evidence type="ECO:0000313" key="8">
    <source>
        <dbReference type="Proteomes" id="UP000682877"/>
    </source>
</evidence>
<evidence type="ECO:0000259" key="6">
    <source>
        <dbReference type="PROSITE" id="PS51999"/>
    </source>
</evidence>
<reference evidence="7" key="1">
    <citation type="submission" date="2021-01" db="EMBL/GenBank/DDBJ databases">
        <authorList>
            <person name="Bezrukov I."/>
        </authorList>
    </citation>
    <scope>NUCLEOTIDE SEQUENCE</scope>
</reference>
<dbReference type="EMBL" id="LR999453">
    <property type="protein sequence ID" value="CAE5980751.1"/>
    <property type="molecule type" value="Genomic_DNA"/>
</dbReference>
<keyword evidence="1" id="KW-0479">Metal-binding</keyword>
<evidence type="ECO:0000256" key="1">
    <source>
        <dbReference type="ARBA" id="ARBA00022723"/>
    </source>
</evidence>
<sequence length="145" mass="16414">MSCNSCVQDGGCEFRGFPSKCHCGLDVVILTSKTKQNPGRPFFRCPTLNDGHLFKWVEDCVYEEVVDAKPKISSIDNEINAAKCEVSVEIAELKCMINELKEDGTWSKREIKRIKLWLVCICLTVTAIVLLMLYTSKNQKLMLGY</sequence>
<protein>
    <recommendedName>
        <fullName evidence="6">GRF-type domain-containing protein</fullName>
    </recommendedName>
</protein>
<feature type="transmembrane region" description="Helical" evidence="5">
    <location>
        <begin position="116"/>
        <end position="135"/>
    </location>
</feature>
<dbReference type="InterPro" id="IPR010666">
    <property type="entry name" value="Znf_GRF"/>
</dbReference>
<keyword evidence="5" id="KW-1133">Transmembrane helix</keyword>
<dbReference type="PROSITE" id="PS51999">
    <property type="entry name" value="ZF_GRF"/>
    <property type="match status" value="1"/>
</dbReference>
<keyword evidence="3" id="KW-0862">Zinc</keyword>
<keyword evidence="8" id="KW-1185">Reference proteome</keyword>
<gene>
    <name evidence="7" type="ORF">AARE701A_LOCUS8536</name>
</gene>
<name>A0A8S2A1D9_ARAAE</name>
<evidence type="ECO:0000256" key="5">
    <source>
        <dbReference type="SAM" id="Phobius"/>
    </source>
</evidence>
<organism evidence="7 8">
    <name type="scientific">Arabidopsis arenosa</name>
    <name type="common">Sand rock-cress</name>
    <name type="synonym">Cardaminopsis arenosa</name>
    <dbReference type="NCBI Taxonomy" id="38785"/>
    <lineage>
        <taxon>Eukaryota</taxon>
        <taxon>Viridiplantae</taxon>
        <taxon>Streptophyta</taxon>
        <taxon>Embryophyta</taxon>
        <taxon>Tracheophyta</taxon>
        <taxon>Spermatophyta</taxon>
        <taxon>Magnoliopsida</taxon>
        <taxon>eudicotyledons</taxon>
        <taxon>Gunneridae</taxon>
        <taxon>Pentapetalae</taxon>
        <taxon>rosids</taxon>
        <taxon>malvids</taxon>
        <taxon>Brassicales</taxon>
        <taxon>Brassicaceae</taxon>
        <taxon>Camelineae</taxon>
        <taxon>Arabidopsis</taxon>
    </lineage>
</organism>
<dbReference type="Pfam" id="PF06839">
    <property type="entry name" value="Zn_ribbon_GRF"/>
    <property type="match status" value="1"/>
</dbReference>
<keyword evidence="2 4" id="KW-0863">Zinc-finger</keyword>
<keyword evidence="5" id="KW-0472">Membrane</keyword>
<keyword evidence="5" id="KW-0812">Transmembrane</keyword>
<dbReference type="GO" id="GO:0008270">
    <property type="term" value="F:zinc ion binding"/>
    <property type="evidence" value="ECO:0007669"/>
    <property type="project" value="UniProtKB-KW"/>
</dbReference>
<accession>A0A8S2A1D9</accession>
<evidence type="ECO:0000256" key="2">
    <source>
        <dbReference type="ARBA" id="ARBA00022771"/>
    </source>
</evidence>
<evidence type="ECO:0000313" key="7">
    <source>
        <dbReference type="EMBL" id="CAE5980751.1"/>
    </source>
</evidence>